<evidence type="ECO:0000313" key="1">
    <source>
        <dbReference type="EMBL" id="OAK55016.1"/>
    </source>
</evidence>
<name>A0AA91I7I1_VARPD</name>
<reference evidence="1 2" key="1">
    <citation type="submission" date="2016-03" db="EMBL/GenBank/DDBJ databases">
        <title>Genome sequence of Variovorax paradoxus KB5.</title>
        <authorList>
            <person name="Jeong H."/>
            <person name="Hong C.E."/>
            <person name="Jo S.H."/>
            <person name="Park J.M."/>
        </authorList>
    </citation>
    <scope>NUCLEOTIDE SEQUENCE [LARGE SCALE GENOMIC DNA]</scope>
    <source>
        <strain evidence="1 2">KB5</strain>
    </source>
</reference>
<comment type="caution">
    <text evidence="1">The sequence shown here is derived from an EMBL/GenBank/DDBJ whole genome shotgun (WGS) entry which is preliminary data.</text>
</comment>
<dbReference type="EMBL" id="LVHG01000106">
    <property type="protein sequence ID" value="OAK55016.1"/>
    <property type="molecule type" value="Genomic_DNA"/>
</dbReference>
<accession>A0AA91I7I1</accession>
<dbReference type="AlphaFoldDB" id="A0AA91I7I1"/>
<evidence type="ECO:0000313" key="2">
    <source>
        <dbReference type="Proteomes" id="UP000077852"/>
    </source>
</evidence>
<proteinExistence type="predicted"/>
<sequence length="104" mass="10914">MITHTKQDWAAGNAVRIGFLTLTVVAAIATPGDFKPDAYVLASKTAFFHFVPHHGLTKIEAYEARELIAEGKRIAAQQAAAAIAKASATATHAAVIAQMLEVGA</sequence>
<gene>
    <name evidence="1" type="ORF">A3K87_04245</name>
</gene>
<dbReference type="RefSeq" id="WP_081271613.1">
    <property type="nucleotide sequence ID" value="NZ_LVHG01000106.1"/>
</dbReference>
<organism evidence="1 2">
    <name type="scientific">Variovorax paradoxus</name>
    <dbReference type="NCBI Taxonomy" id="34073"/>
    <lineage>
        <taxon>Bacteria</taxon>
        <taxon>Pseudomonadati</taxon>
        <taxon>Pseudomonadota</taxon>
        <taxon>Betaproteobacteria</taxon>
        <taxon>Burkholderiales</taxon>
        <taxon>Comamonadaceae</taxon>
        <taxon>Variovorax</taxon>
    </lineage>
</organism>
<protein>
    <submittedName>
        <fullName evidence="1">Uncharacterized protein</fullName>
    </submittedName>
</protein>
<dbReference type="Proteomes" id="UP000077852">
    <property type="component" value="Unassembled WGS sequence"/>
</dbReference>